<protein>
    <submittedName>
        <fullName evidence="3">CapA family protein</fullName>
    </submittedName>
</protein>
<dbReference type="SUPFAM" id="SSF56300">
    <property type="entry name" value="Metallo-dependent phosphatases"/>
    <property type="match status" value="1"/>
</dbReference>
<evidence type="ECO:0000256" key="1">
    <source>
        <dbReference type="ARBA" id="ARBA00005662"/>
    </source>
</evidence>
<dbReference type="Pfam" id="PF09587">
    <property type="entry name" value="PGA_cap"/>
    <property type="match status" value="1"/>
</dbReference>
<dbReference type="InterPro" id="IPR029052">
    <property type="entry name" value="Metallo-depent_PP-like"/>
</dbReference>
<comment type="caution">
    <text evidence="3">The sequence shown here is derived from an EMBL/GenBank/DDBJ whole genome shotgun (WGS) entry which is preliminary data.</text>
</comment>
<comment type="similarity">
    <text evidence="1">Belongs to the CapA family.</text>
</comment>
<name>A0ABT8MDT1_9EURY</name>
<keyword evidence="4" id="KW-1185">Reference proteome</keyword>
<sequence>MDTVRLVAAGDVWLQTKYGRHPFAQVRKILADKDILFANLETALSMEGERAEKHHVIAAPPENAAYLKEAGFDIVSVANNHTLDMGATGFANTLDALAARGIASTGGSTPRHPSAHAVLERSGIQIGFLGYTIGRSVPPPGTVVNRLVEEKIVADIRALRESCDHVAVSLHWGVELVYYPSPWQIRLAHRLVDAGATLILGHHPHTIQAVERYRGGLIAYSLGMLQFDPNWPHGISHDSFVLSIDIGGDGVASVRAIPIIVDDDFVPSPAGPDDAQRILRFVSDVSGPVNEGRISSRWWFEQIAEPYMTMNLESYQLRIRQHGVLPLLECGVWLATPFCMRCYAGLLRKRLRRANGAQ</sequence>
<dbReference type="PANTHER" id="PTHR33393:SF11">
    <property type="entry name" value="POLYGLUTAMINE SYNTHESIS ACCESSORY PROTEIN RV0574C-RELATED"/>
    <property type="match status" value="1"/>
</dbReference>
<dbReference type="InterPro" id="IPR019079">
    <property type="entry name" value="Capsule_synth_CapA"/>
</dbReference>
<dbReference type="CDD" id="cd07381">
    <property type="entry name" value="MPP_CapA"/>
    <property type="match status" value="1"/>
</dbReference>
<dbReference type="Proteomes" id="UP001168338">
    <property type="component" value="Unassembled WGS sequence"/>
</dbReference>
<proteinExistence type="inferred from homology"/>
<accession>A0ABT8MDT1</accession>
<dbReference type="Gene3D" id="3.60.21.10">
    <property type="match status" value="1"/>
</dbReference>
<dbReference type="EMBL" id="VCYH01000014">
    <property type="protein sequence ID" value="MDN7026091.1"/>
    <property type="molecule type" value="Genomic_DNA"/>
</dbReference>
<dbReference type="PANTHER" id="PTHR33393">
    <property type="entry name" value="POLYGLUTAMINE SYNTHESIS ACCESSORY PROTEIN RV0574C-RELATED"/>
    <property type="match status" value="1"/>
</dbReference>
<evidence type="ECO:0000313" key="4">
    <source>
        <dbReference type="Proteomes" id="UP001168338"/>
    </source>
</evidence>
<gene>
    <name evidence="3" type="ORF">FGU65_14575</name>
</gene>
<evidence type="ECO:0000313" key="3">
    <source>
        <dbReference type="EMBL" id="MDN7026091.1"/>
    </source>
</evidence>
<dbReference type="InterPro" id="IPR052169">
    <property type="entry name" value="CW_Biosynth-Accessory"/>
</dbReference>
<feature type="domain" description="Capsule synthesis protein CapA" evidence="2">
    <location>
        <begin position="5"/>
        <end position="229"/>
    </location>
</feature>
<evidence type="ECO:0000259" key="2">
    <source>
        <dbReference type="SMART" id="SM00854"/>
    </source>
</evidence>
<dbReference type="SMART" id="SM00854">
    <property type="entry name" value="PGA_cap"/>
    <property type="match status" value="1"/>
</dbReference>
<reference evidence="3" key="1">
    <citation type="submission" date="2019-05" db="EMBL/GenBank/DDBJ databases">
        <title>Methanoculleus sp. FWC-SCC1, a methanogenic archaeon isolated from deep marine cold seep.</title>
        <authorList>
            <person name="Chen Y.-W."/>
            <person name="Chen S.-C."/>
            <person name="Teng N.-H."/>
            <person name="Lai M.-C."/>
        </authorList>
    </citation>
    <scope>NUCLEOTIDE SEQUENCE</scope>
    <source>
        <strain evidence="3">FWC-SCC1</strain>
    </source>
</reference>
<organism evidence="3 4">
    <name type="scientific">Methanoculleus frigidifontis</name>
    <dbReference type="NCBI Taxonomy" id="2584085"/>
    <lineage>
        <taxon>Archaea</taxon>
        <taxon>Methanobacteriati</taxon>
        <taxon>Methanobacteriota</taxon>
        <taxon>Stenosarchaea group</taxon>
        <taxon>Methanomicrobia</taxon>
        <taxon>Methanomicrobiales</taxon>
        <taxon>Methanomicrobiaceae</taxon>
        <taxon>Methanoculleus</taxon>
    </lineage>
</organism>
<dbReference type="RefSeq" id="WP_301665296.1">
    <property type="nucleotide sequence ID" value="NZ_VCYH01000014.1"/>
</dbReference>